<dbReference type="RefSeq" id="WP_211421381.1">
    <property type="nucleotide sequence ID" value="NZ_CP072642.1"/>
</dbReference>
<feature type="region of interest" description="Disordered" evidence="1">
    <location>
        <begin position="309"/>
        <end position="377"/>
    </location>
</feature>
<protein>
    <submittedName>
        <fullName evidence="4">PEGA domain-containing protein</fullName>
    </submittedName>
</protein>
<feature type="compositionally biased region" description="Basic and acidic residues" evidence="1">
    <location>
        <begin position="398"/>
        <end position="409"/>
    </location>
</feature>
<evidence type="ECO:0000259" key="3">
    <source>
        <dbReference type="Pfam" id="PF08308"/>
    </source>
</evidence>
<sequence length="433" mass="47000">MAKYQRHESPNIEHPMKAQPKAPILTPLPPRPLPPPKAPLPSRRAVTQWLYGLGGILVLLIAGAALLYFSKPTVIILTNATGATVYLDGEPRGSTNQLNRFSLTGVSPGKHAVRLTHPEYLDTEQVITVEYGFLATKVNLPLRPARFTLTIQTEPQTTVRLDGIQVGETDPQTGVLAIPNVRVGPHQLSLQRTGYLPVASPVDMPESDHQLAFPLHLDLNGYWKGTWQEAATGKAGEFILSLGQTGTTLSGLWEEPAPTPAKPPRSFPVLGRLLDRQRLTLERKDETGRTLTFEGQVSATGREVLGTWQDGKRTGHWTGSRSDTKPTFSALPGVPPLPTAVEPGPRLTTPTDGLTPLPPALPGPTPTESGDTSPLSRAQSLYEQRRYEEALAQCDAILKQDPKNNAARDLKRRIQKSLDILKAPPGGSETPSP</sequence>
<evidence type="ECO:0000313" key="5">
    <source>
        <dbReference type="Proteomes" id="UP000677668"/>
    </source>
</evidence>
<keyword evidence="2" id="KW-0472">Membrane</keyword>
<keyword evidence="5" id="KW-1185">Reference proteome</keyword>
<proteinExistence type="predicted"/>
<keyword evidence="2" id="KW-0812">Transmembrane</keyword>
<feature type="region of interest" description="Disordered" evidence="1">
    <location>
        <begin position="1"/>
        <end position="39"/>
    </location>
</feature>
<keyword evidence="2" id="KW-1133">Transmembrane helix</keyword>
<dbReference type="EMBL" id="CP072642">
    <property type="protein sequence ID" value="QUV92949.1"/>
    <property type="molecule type" value="Genomic_DNA"/>
</dbReference>
<feature type="compositionally biased region" description="Basic and acidic residues" evidence="1">
    <location>
        <begin position="1"/>
        <end position="16"/>
    </location>
</feature>
<gene>
    <name evidence="4" type="ORF">J8C05_06045</name>
</gene>
<organism evidence="4 5">
    <name type="scientific">Chloracidobacterium sp. N</name>
    <dbReference type="NCBI Taxonomy" id="2821540"/>
    <lineage>
        <taxon>Bacteria</taxon>
        <taxon>Pseudomonadati</taxon>
        <taxon>Acidobacteriota</taxon>
        <taxon>Terriglobia</taxon>
        <taxon>Terriglobales</taxon>
        <taxon>Acidobacteriaceae</taxon>
        <taxon>Chloracidobacterium</taxon>
        <taxon>Chloracidobacterium aggregatum</taxon>
    </lineage>
</organism>
<dbReference type="InterPro" id="IPR013229">
    <property type="entry name" value="PEGA"/>
</dbReference>
<evidence type="ECO:0000256" key="2">
    <source>
        <dbReference type="SAM" id="Phobius"/>
    </source>
</evidence>
<evidence type="ECO:0000313" key="4">
    <source>
        <dbReference type="EMBL" id="QUV92949.1"/>
    </source>
</evidence>
<feature type="compositionally biased region" description="Pro residues" evidence="1">
    <location>
        <begin position="356"/>
        <end position="365"/>
    </location>
</feature>
<name>A0ABX8AW98_9BACT</name>
<accession>A0ABX8AW98</accession>
<dbReference type="Proteomes" id="UP000677668">
    <property type="component" value="Chromosome 1"/>
</dbReference>
<feature type="compositionally biased region" description="Pro residues" evidence="1">
    <location>
        <begin position="26"/>
        <end position="39"/>
    </location>
</feature>
<dbReference type="Pfam" id="PF08308">
    <property type="entry name" value="PEGA"/>
    <property type="match status" value="1"/>
</dbReference>
<dbReference type="InterPro" id="IPR011990">
    <property type="entry name" value="TPR-like_helical_dom_sf"/>
</dbReference>
<reference evidence="4 5" key="1">
    <citation type="submission" date="2021-03" db="EMBL/GenBank/DDBJ databases">
        <title>Genomic and phenotypic characterization of Chloracidobacterium isolates provides evidence for multiple species.</title>
        <authorList>
            <person name="Saini M.K."/>
            <person name="Costas A.M.G."/>
            <person name="Tank M."/>
            <person name="Bryant D.A."/>
        </authorList>
    </citation>
    <scope>NUCLEOTIDE SEQUENCE [LARGE SCALE GENOMIC DNA]</scope>
    <source>
        <strain evidence="4 5">N</strain>
    </source>
</reference>
<evidence type="ECO:0000256" key="1">
    <source>
        <dbReference type="SAM" id="MobiDB-lite"/>
    </source>
</evidence>
<dbReference type="SUPFAM" id="SSF48452">
    <property type="entry name" value="TPR-like"/>
    <property type="match status" value="1"/>
</dbReference>
<dbReference type="Gene3D" id="1.25.40.10">
    <property type="entry name" value="Tetratricopeptide repeat domain"/>
    <property type="match status" value="1"/>
</dbReference>
<feature type="compositionally biased region" description="Polar residues" evidence="1">
    <location>
        <begin position="368"/>
        <end position="377"/>
    </location>
</feature>
<feature type="compositionally biased region" description="Low complexity" evidence="1">
    <location>
        <begin position="343"/>
        <end position="355"/>
    </location>
</feature>
<feature type="compositionally biased region" description="Polar residues" evidence="1">
    <location>
        <begin position="317"/>
        <end position="327"/>
    </location>
</feature>
<feature type="domain" description="PEGA" evidence="3">
    <location>
        <begin position="72"/>
        <end position="145"/>
    </location>
</feature>
<feature type="region of interest" description="Disordered" evidence="1">
    <location>
        <begin position="398"/>
        <end position="433"/>
    </location>
</feature>
<feature type="transmembrane region" description="Helical" evidence="2">
    <location>
        <begin position="49"/>
        <end position="69"/>
    </location>
</feature>